<evidence type="ECO:0000313" key="5">
    <source>
        <dbReference type="EMBL" id="GMA34765.1"/>
    </source>
</evidence>
<organism evidence="5 6">
    <name type="scientific">Demequina litorisediminis</name>
    <dbReference type="NCBI Taxonomy" id="1849022"/>
    <lineage>
        <taxon>Bacteria</taxon>
        <taxon>Bacillati</taxon>
        <taxon>Actinomycetota</taxon>
        <taxon>Actinomycetes</taxon>
        <taxon>Micrococcales</taxon>
        <taxon>Demequinaceae</taxon>
        <taxon>Demequina</taxon>
    </lineage>
</organism>
<comment type="caution">
    <text evidence="5">The sequence shown here is derived from an EMBL/GenBank/DDBJ whole genome shotgun (WGS) entry which is preliminary data.</text>
</comment>
<protein>
    <recommendedName>
        <fullName evidence="4">Glycoside hydrolase family 3 C-terminal domain-containing protein</fullName>
    </recommendedName>
</protein>
<sequence length="297" mass="31789">MLLRNEGAILPLAPATRVAVIGDFAETPRYQGAGSSLVNATRLSTPLEALRASSLDVVSYSPGFERDGTANEALASQAADAAMGADVVLLYLGLDEVAESEGKDREHLRLHTAQPGPADAPARRDRSHRRGAVGRLRGGDAVGRERRRRPPRLPGRPGGCRGHRGPADGRRKPVGSPCRDVPARARGHPYRLLVPRDRHVRRVPRGTVCGLPVLRDRRGRRALPVRLRAQAYTTFGYADLAVTDAGATFAVTNTGDVPAADVAQPVRAPRLGRRDSSRDRGSRASARCTSSLARPPG</sequence>
<dbReference type="PANTHER" id="PTHR42715">
    <property type="entry name" value="BETA-GLUCOSIDASE"/>
    <property type="match status" value="1"/>
</dbReference>
<dbReference type="InterPro" id="IPR036881">
    <property type="entry name" value="Glyco_hydro_3_C_sf"/>
</dbReference>
<dbReference type="EMBL" id="BSUN01000001">
    <property type="protein sequence ID" value="GMA34765.1"/>
    <property type="molecule type" value="Genomic_DNA"/>
</dbReference>
<feature type="region of interest" description="Disordered" evidence="3">
    <location>
        <begin position="261"/>
        <end position="297"/>
    </location>
</feature>
<dbReference type="Proteomes" id="UP001157125">
    <property type="component" value="Unassembled WGS sequence"/>
</dbReference>
<dbReference type="PANTHER" id="PTHR42715:SF10">
    <property type="entry name" value="BETA-GLUCOSIDASE"/>
    <property type="match status" value="1"/>
</dbReference>
<keyword evidence="6" id="KW-1185">Reference proteome</keyword>
<keyword evidence="2" id="KW-0378">Hydrolase</keyword>
<accession>A0ABQ6IAB1</accession>
<evidence type="ECO:0000313" key="6">
    <source>
        <dbReference type="Proteomes" id="UP001157125"/>
    </source>
</evidence>
<dbReference type="InterPro" id="IPR002772">
    <property type="entry name" value="Glyco_hydro_3_C"/>
</dbReference>
<proteinExistence type="inferred from homology"/>
<comment type="similarity">
    <text evidence="1">Belongs to the glycosyl hydrolase 3 family.</text>
</comment>
<dbReference type="InterPro" id="IPR050288">
    <property type="entry name" value="Cellulose_deg_GH3"/>
</dbReference>
<gene>
    <name evidence="5" type="ORF">GCM10025876_09690</name>
</gene>
<reference evidence="6" key="1">
    <citation type="journal article" date="2019" name="Int. J. Syst. Evol. Microbiol.">
        <title>The Global Catalogue of Microorganisms (GCM) 10K type strain sequencing project: providing services to taxonomists for standard genome sequencing and annotation.</title>
        <authorList>
            <consortium name="The Broad Institute Genomics Platform"/>
            <consortium name="The Broad Institute Genome Sequencing Center for Infectious Disease"/>
            <person name="Wu L."/>
            <person name="Ma J."/>
        </authorList>
    </citation>
    <scope>NUCLEOTIDE SEQUENCE [LARGE SCALE GENOMIC DNA]</scope>
    <source>
        <strain evidence="6">NBRC 112299</strain>
    </source>
</reference>
<dbReference type="Gene3D" id="3.40.50.1700">
    <property type="entry name" value="Glycoside hydrolase family 3 C-terminal domain"/>
    <property type="match status" value="1"/>
</dbReference>
<evidence type="ECO:0000256" key="1">
    <source>
        <dbReference type="ARBA" id="ARBA00005336"/>
    </source>
</evidence>
<dbReference type="SUPFAM" id="SSF52279">
    <property type="entry name" value="Beta-D-glucan exohydrolase, C-terminal domain"/>
    <property type="match status" value="1"/>
</dbReference>
<dbReference type="Pfam" id="PF01915">
    <property type="entry name" value="Glyco_hydro_3_C"/>
    <property type="match status" value="1"/>
</dbReference>
<evidence type="ECO:0000256" key="3">
    <source>
        <dbReference type="SAM" id="MobiDB-lite"/>
    </source>
</evidence>
<evidence type="ECO:0000256" key="2">
    <source>
        <dbReference type="ARBA" id="ARBA00022801"/>
    </source>
</evidence>
<name>A0ABQ6IAB1_9MICO</name>
<evidence type="ECO:0000259" key="4">
    <source>
        <dbReference type="Pfam" id="PF01915"/>
    </source>
</evidence>
<feature type="compositionally biased region" description="Polar residues" evidence="3">
    <location>
        <begin position="288"/>
        <end position="297"/>
    </location>
</feature>
<feature type="region of interest" description="Disordered" evidence="3">
    <location>
        <begin position="101"/>
        <end position="183"/>
    </location>
</feature>
<feature type="domain" description="Glycoside hydrolase family 3 C-terminal" evidence="4">
    <location>
        <begin position="2"/>
        <end position="114"/>
    </location>
</feature>
<feature type="compositionally biased region" description="Basic and acidic residues" evidence="3">
    <location>
        <begin position="272"/>
        <end position="282"/>
    </location>
</feature>